<evidence type="ECO:0000259" key="4">
    <source>
        <dbReference type="Pfam" id="PF00135"/>
    </source>
</evidence>
<dbReference type="PROSITE" id="PS00122">
    <property type="entry name" value="CARBOXYLESTERASE_B_1"/>
    <property type="match status" value="1"/>
</dbReference>
<dbReference type="PANTHER" id="PTHR43142:SF5">
    <property type="entry name" value="CARBOXYLIC ESTER HYDROLASE"/>
    <property type="match status" value="1"/>
</dbReference>
<dbReference type="EMBL" id="ML769513">
    <property type="protein sequence ID" value="KAE9396429.1"/>
    <property type="molecule type" value="Genomic_DNA"/>
</dbReference>
<feature type="domain" description="Carboxylesterase type B" evidence="4">
    <location>
        <begin position="25"/>
        <end position="487"/>
    </location>
</feature>
<protein>
    <recommendedName>
        <fullName evidence="3">Carboxylic ester hydrolase</fullName>
        <ecNumber evidence="3">3.1.1.-</ecNumber>
    </recommendedName>
</protein>
<dbReference type="EC" id="3.1.1.-" evidence="3"/>
<gene>
    <name evidence="5" type="ORF">BT96DRAFT_824676</name>
</gene>
<organism evidence="5 6">
    <name type="scientific">Gymnopus androsaceus JB14</name>
    <dbReference type="NCBI Taxonomy" id="1447944"/>
    <lineage>
        <taxon>Eukaryota</taxon>
        <taxon>Fungi</taxon>
        <taxon>Dikarya</taxon>
        <taxon>Basidiomycota</taxon>
        <taxon>Agaricomycotina</taxon>
        <taxon>Agaricomycetes</taxon>
        <taxon>Agaricomycetidae</taxon>
        <taxon>Agaricales</taxon>
        <taxon>Marasmiineae</taxon>
        <taxon>Omphalotaceae</taxon>
        <taxon>Gymnopus</taxon>
    </lineage>
</organism>
<evidence type="ECO:0000256" key="1">
    <source>
        <dbReference type="ARBA" id="ARBA00005964"/>
    </source>
</evidence>
<dbReference type="Pfam" id="PF00135">
    <property type="entry name" value="COesterase"/>
    <property type="match status" value="1"/>
</dbReference>
<dbReference type="PANTHER" id="PTHR43142">
    <property type="entry name" value="CARBOXYLIC ESTER HYDROLASE"/>
    <property type="match status" value="1"/>
</dbReference>
<dbReference type="AlphaFoldDB" id="A0A6A4HDJ3"/>
<name>A0A6A4HDJ3_9AGAR</name>
<proteinExistence type="inferred from homology"/>
<evidence type="ECO:0000256" key="2">
    <source>
        <dbReference type="ARBA" id="ARBA00022801"/>
    </source>
</evidence>
<dbReference type="SUPFAM" id="SSF53474">
    <property type="entry name" value="alpha/beta-Hydrolases"/>
    <property type="match status" value="1"/>
</dbReference>
<dbReference type="Proteomes" id="UP000799118">
    <property type="component" value="Unassembled WGS sequence"/>
</dbReference>
<dbReference type="InterPro" id="IPR002018">
    <property type="entry name" value="CarbesteraseB"/>
</dbReference>
<keyword evidence="6" id="KW-1185">Reference proteome</keyword>
<reference evidence="5" key="1">
    <citation type="journal article" date="2019" name="Environ. Microbiol.">
        <title>Fungal ecological strategies reflected in gene transcription - a case study of two litter decomposers.</title>
        <authorList>
            <person name="Barbi F."/>
            <person name="Kohler A."/>
            <person name="Barry K."/>
            <person name="Baskaran P."/>
            <person name="Daum C."/>
            <person name="Fauchery L."/>
            <person name="Ihrmark K."/>
            <person name="Kuo A."/>
            <person name="LaButti K."/>
            <person name="Lipzen A."/>
            <person name="Morin E."/>
            <person name="Grigoriev I.V."/>
            <person name="Henrissat B."/>
            <person name="Lindahl B."/>
            <person name="Martin F."/>
        </authorList>
    </citation>
    <scope>NUCLEOTIDE SEQUENCE</scope>
    <source>
        <strain evidence="5">JB14</strain>
    </source>
</reference>
<sequence length="631" mass="70730">MPVSQSSATDFEPELHHMRLDTVFRGVEHPLSTPDTPIHQYRGIKYASVPARFRQSKIFSSYPPLVDASRYGPICPQVKNMHSLEETMFGLNDDDIPKQNLKQNEFECLNLNITCPGGLTPQAHLPVMVFIHGGDDRGHGSNWVYDGGALVRKSIIDNKPVIMVTFNFRLGLFGFAAGPQLRETGEDIGNYGLRDQRVLLEWLHHYIADFGGDPRRITLFGESSGAFDIVCHLLSSANETRPLFYRAIVQSAVFEYNVPDLAAAGSQLSRLISSLHLSTISQLRAIDADQLVKFGRSLRIVDDGTFLRHDWRDFISPESAHKHHHNTLTNVVPKALAAIRSSTHSPKPGFNVNAGSNNHRSSIFQPLLIGDCQSDSMLWSTPISYWTSSAVTRRLKAVCQSLSKTNTLFHTYDISTSTPDDEITEHILELVNDARVAWPTECFALNARREGGAVWRYAFDQEGPWSCIPHHAADLMYLFDTVPLPESSTRSIAGSSLRDAVSFSEAEMFPDSFTFDDDDDEDIKYPSVVRDEDAMSSEDGGWGLPSVASWSYSRVRDTMQEQWISFAYGEAPFSIDKVFVFGPEGETGERSELIFEGRRRRAWWKKAFEPLGMQVVHKLGVELSRGPPLRG</sequence>
<dbReference type="GO" id="GO:0016787">
    <property type="term" value="F:hydrolase activity"/>
    <property type="evidence" value="ECO:0007669"/>
    <property type="project" value="UniProtKB-KW"/>
</dbReference>
<dbReference type="InterPro" id="IPR019826">
    <property type="entry name" value="Carboxylesterase_B_AS"/>
</dbReference>
<comment type="similarity">
    <text evidence="1 3">Belongs to the type-B carboxylesterase/lipase family.</text>
</comment>
<dbReference type="Gene3D" id="3.40.50.1820">
    <property type="entry name" value="alpha/beta hydrolase"/>
    <property type="match status" value="1"/>
</dbReference>
<dbReference type="InterPro" id="IPR029058">
    <property type="entry name" value="AB_hydrolase_fold"/>
</dbReference>
<evidence type="ECO:0000313" key="5">
    <source>
        <dbReference type="EMBL" id="KAE9396429.1"/>
    </source>
</evidence>
<accession>A0A6A4HDJ3</accession>
<keyword evidence="2 3" id="KW-0378">Hydrolase</keyword>
<evidence type="ECO:0000256" key="3">
    <source>
        <dbReference type="RuleBase" id="RU361235"/>
    </source>
</evidence>
<dbReference type="OrthoDB" id="3200163at2759"/>
<evidence type="ECO:0000313" key="6">
    <source>
        <dbReference type="Proteomes" id="UP000799118"/>
    </source>
</evidence>